<dbReference type="SUPFAM" id="SSF51735">
    <property type="entry name" value="NAD(P)-binding Rossmann-fold domains"/>
    <property type="match status" value="1"/>
</dbReference>
<dbReference type="OrthoDB" id="48317at2759"/>
<sequence>MRHQQTCLVQPSDSQNSPVISRFHFTPELKEPHDVLVRVSVVALNPTDYKMPQFHPTPHSIMGCDFMGWVVERGPAVADVRVGTRICGVVHGSNPANPGNGAFAEYLVTDSRLVLRLPDHWSDLEGAALGGTGWITMGLSITDLLGLAGLPSKPASLRKDGSREPVLVYGGATASGTMACQLLSIAGYDPIATVSNASADMVKSYGAVKTFPYSSSTCGDAIKKETKGTMRHAIDCITTPESVQCCLKALGRAGGRCVTLEYADDELKTRKAVKFDMIMAYIAFGKGVELPAPYHREPDMDKLYSASRWRDDVQQLVDQRRIRCHPIQEVSGGWEGIIKGLEMIKDGQVRGKKLVVRVG</sequence>
<dbReference type="InterPro" id="IPR011032">
    <property type="entry name" value="GroES-like_sf"/>
</dbReference>
<dbReference type="Gene3D" id="3.40.50.720">
    <property type="entry name" value="NAD(P)-binding Rossmann-like Domain"/>
    <property type="match status" value="1"/>
</dbReference>
<dbReference type="CDD" id="cd08249">
    <property type="entry name" value="enoyl_reductase_like"/>
    <property type="match status" value="1"/>
</dbReference>
<evidence type="ECO:0000256" key="1">
    <source>
        <dbReference type="ARBA" id="ARBA00008072"/>
    </source>
</evidence>
<keyword evidence="4" id="KW-0521">NADP</keyword>
<dbReference type="InterPro" id="IPR036291">
    <property type="entry name" value="NAD(P)-bd_dom_sf"/>
</dbReference>
<dbReference type="Gene3D" id="3.90.180.10">
    <property type="entry name" value="Medium-chain alcohol dehydrogenases, catalytic domain"/>
    <property type="match status" value="1"/>
</dbReference>
<evidence type="ECO:0000256" key="5">
    <source>
        <dbReference type="ARBA" id="ARBA00023002"/>
    </source>
</evidence>
<comment type="similarity">
    <text evidence="1">Belongs to the zinc-containing alcohol dehydrogenase family.</text>
</comment>
<reference evidence="7 8" key="1">
    <citation type="journal article" date="2021" name="Nat. Commun.">
        <title>Genetic determinants of endophytism in the Arabidopsis root mycobiome.</title>
        <authorList>
            <person name="Mesny F."/>
            <person name="Miyauchi S."/>
            <person name="Thiergart T."/>
            <person name="Pickel B."/>
            <person name="Atanasova L."/>
            <person name="Karlsson M."/>
            <person name="Huettel B."/>
            <person name="Barry K.W."/>
            <person name="Haridas S."/>
            <person name="Chen C."/>
            <person name="Bauer D."/>
            <person name="Andreopoulos W."/>
            <person name="Pangilinan J."/>
            <person name="LaButti K."/>
            <person name="Riley R."/>
            <person name="Lipzen A."/>
            <person name="Clum A."/>
            <person name="Drula E."/>
            <person name="Henrissat B."/>
            <person name="Kohler A."/>
            <person name="Grigoriev I.V."/>
            <person name="Martin F.M."/>
            <person name="Hacquard S."/>
        </authorList>
    </citation>
    <scope>NUCLEOTIDE SEQUENCE [LARGE SCALE GENOMIC DNA]</scope>
    <source>
        <strain evidence="7 8">MPI-CAGE-CH-0241</strain>
    </source>
</reference>
<feature type="domain" description="Enoyl reductase (ER)" evidence="6">
    <location>
        <begin position="18"/>
        <end position="355"/>
    </location>
</feature>
<name>A0A9P8VUU6_9HYPO</name>
<dbReference type="PANTHER" id="PTHR45348:SF1">
    <property type="entry name" value="TRANS-ENOYL REDUCTASE STHE"/>
    <property type="match status" value="1"/>
</dbReference>
<keyword evidence="5" id="KW-0560">Oxidoreductase</keyword>
<proteinExistence type="inferred from homology"/>
<gene>
    <name evidence="7" type="ORF">B0T10DRAFT_531980</name>
</gene>
<evidence type="ECO:0000259" key="6">
    <source>
        <dbReference type="SMART" id="SM00829"/>
    </source>
</evidence>
<dbReference type="EMBL" id="JAGPYM010000027">
    <property type="protein sequence ID" value="KAH6880011.1"/>
    <property type="molecule type" value="Genomic_DNA"/>
</dbReference>
<accession>A0A9P8VUU6</accession>
<comment type="subunit">
    <text evidence="2">Monomer.</text>
</comment>
<evidence type="ECO:0000313" key="8">
    <source>
        <dbReference type="Proteomes" id="UP000777438"/>
    </source>
</evidence>
<evidence type="ECO:0000256" key="2">
    <source>
        <dbReference type="ARBA" id="ARBA00011245"/>
    </source>
</evidence>
<evidence type="ECO:0000256" key="3">
    <source>
        <dbReference type="ARBA" id="ARBA00022741"/>
    </source>
</evidence>
<dbReference type="SUPFAM" id="SSF50129">
    <property type="entry name" value="GroES-like"/>
    <property type="match status" value="1"/>
</dbReference>
<dbReference type="AlphaFoldDB" id="A0A9P8VUU6"/>
<organism evidence="7 8">
    <name type="scientific">Thelonectria olida</name>
    <dbReference type="NCBI Taxonomy" id="1576542"/>
    <lineage>
        <taxon>Eukaryota</taxon>
        <taxon>Fungi</taxon>
        <taxon>Dikarya</taxon>
        <taxon>Ascomycota</taxon>
        <taxon>Pezizomycotina</taxon>
        <taxon>Sordariomycetes</taxon>
        <taxon>Hypocreomycetidae</taxon>
        <taxon>Hypocreales</taxon>
        <taxon>Nectriaceae</taxon>
        <taxon>Thelonectria</taxon>
    </lineage>
</organism>
<keyword evidence="3" id="KW-0547">Nucleotide-binding</keyword>
<evidence type="ECO:0000313" key="7">
    <source>
        <dbReference type="EMBL" id="KAH6880011.1"/>
    </source>
</evidence>
<dbReference type="Pfam" id="PF00107">
    <property type="entry name" value="ADH_zinc_N"/>
    <property type="match status" value="1"/>
</dbReference>
<dbReference type="Proteomes" id="UP000777438">
    <property type="component" value="Unassembled WGS sequence"/>
</dbReference>
<dbReference type="InterPro" id="IPR020843">
    <property type="entry name" value="ER"/>
</dbReference>
<dbReference type="GO" id="GO:0016651">
    <property type="term" value="F:oxidoreductase activity, acting on NAD(P)H"/>
    <property type="evidence" value="ECO:0007669"/>
    <property type="project" value="InterPro"/>
</dbReference>
<dbReference type="InterPro" id="IPR013149">
    <property type="entry name" value="ADH-like_C"/>
</dbReference>
<dbReference type="SMART" id="SM00829">
    <property type="entry name" value="PKS_ER"/>
    <property type="match status" value="1"/>
</dbReference>
<dbReference type="GO" id="GO:0000166">
    <property type="term" value="F:nucleotide binding"/>
    <property type="evidence" value="ECO:0007669"/>
    <property type="project" value="UniProtKB-KW"/>
</dbReference>
<keyword evidence="8" id="KW-1185">Reference proteome</keyword>
<dbReference type="Pfam" id="PF08240">
    <property type="entry name" value="ADH_N"/>
    <property type="match status" value="1"/>
</dbReference>
<evidence type="ECO:0000256" key="4">
    <source>
        <dbReference type="ARBA" id="ARBA00022857"/>
    </source>
</evidence>
<comment type="caution">
    <text evidence="7">The sequence shown here is derived from an EMBL/GenBank/DDBJ whole genome shotgun (WGS) entry which is preliminary data.</text>
</comment>
<dbReference type="InterPro" id="IPR047122">
    <property type="entry name" value="Trans-enoyl_RdTase-like"/>
</dbReference>
<dbReference type="PANTHER" id="PTHR45348">
    <property type="entry name" value="HYPOTHETICAL OXIDOREDUCTASE (EUROFUNG)"/>
    <property type="match status" value="1"/>
</dbReference>
<protein>
    <submittedName>
        <fullName evidence="7">Alcohol dehydrogenase GroES-like domain-containing protein</fullName>
    </submittedName>
</protein>
<dbReference type="InterPro" id="IPR013154">
    <property type="entry name" value="ADH-like_N"/>
</dbReference>